<comment type="caution">
    <text evidence="1">The sequence shown here is derived from an EMBL/GenBank/DDBJ whole genome shotgun (WGS) entry which is preliminary data.</text>
</comment>
<dbReference type="EMBL" id="JADOXO010000270">
    <property type="protein sequence ID" value="KAF9807553.1"/>
    <property type="molecule type" value="Genomic_DNA"/>
</dbReference>
<sequence>MCSLSQMPDFYNSVRRQTEFKNQAQVVESLCSLMRHPQEFRPEEWACVCIQGEEKSKSLDHLATFIYRFAETNAEIKEIKTLRIERAQWRYIPHFVNLTSILLDYWRSITCLELHDVIFPNVTAMFDLLRALPEMKQLLSSSVGDMTRIFKAGIRNCQFVVVEYRLASSTDLTENTAGLDIKKLIQDFGESLVEPASIGIVALQELTVAVACSVRHRDQRAATRIWKH</sequence>
<reference evidence="1" key="1">
    <citation type="submission" date="2020-11" db="EMBL/GenBank/DDBJ databases">
        <authorList>
            <person name="Koelle M."/>
            <person name="Horta M.A.C."/>
            <person name="Nowrousian M."/>
            <person name="Ohm R.A."/>
            <person name="Benz P."/>
            <person name="Pilgard A."/>
        </authorList>
    </citation>
    <scope>NUCLEOTIDE SEQUENCE</scope>
    <source>
        <strain evidence="1">FPRL280</strain>
    </source>
</reference>
<name>A0A8H7NWZ2_9APHY</name>
<dbReference type="AlphaFoldDB" id="A0A8H7NWZ2"/>
<evidence type="ECO:0000313" key="2">
    <source>
        <dbReference type="Proteomes" id="UP000639403"/>
    </source>
</evidence>
<evidence type="ECO:0000313" key="1">
    <source>
        <dbReference type="EMBL" id="KAF9807553.1"/>
    </source>
</evidence>
<organism evidence="1 2">
    <name type="scientific">Rhodonia placenta</name>
    <dbReference type="NCBI Taxonomy" id="104341"/>
    <lineage>
        <taxon>Eukaryota</taxon>
        <taxon>Fungi</taxon>
        <taxon>Dikarya</taxon>
        <taxon>Basidiomycota</taxon>
        <taxon>Agaricomycotina</taxon>
        <taxon>Agaricomycetes</taxon>
        <taxon>Polyporales</taxon>
        <taxon>Adustoporiaceae</taxon>
        <taxon>Rhodonia</taxon>
    </lineage>
</organism>
<dbReference type="Proteomes" id="UP000639403">
    <property type="component" value="Unassembled WGS sequence"/>
</dbReference>
<proteinExistence type="predicted"/>
<accession>A0A8H7NWZ2</accession>
<gene>
    <name evidence="1" type="ORF">IEO21_08168</name>
</gene>
<reference evidence="1" key="2">
    <citation type="journal article" name="Front. Microbiol.">
        <title>Degradative Capacity of Two Strains of Rhodonia placenta: From Phenotype to Genotype.</title>
        <authorList>
            <person name="Kolle M."/>
            <person name="Horta M.A.C."/>
            <person name="Nowrousian M."/>
            <person name="Ohm R.A."/>
            <person name="Benz J.P."/>
            <person name="Pilgard A."/>
        </authorList>
    </citation>
    <scope>NUCLEOTIDE SEQUENCE</scope>
    <source>
        <strain evidence="1">FPRL280</strain>
    </source>
</reference>
<protein>
    <submittedName>
        <fullName evidence="1">Uncharacterized protein</fullName>
    </submittedName>
</protein>